<gene>
    <name evidence="2" type="ORF">HOO34_06975</name>
</gene>
<sequence length="169" mass="20188">MQKETLNLSAWEQIKEKVKRWFGKGEYGTSRDFLNLHKMRENSIDLEFLLLTKEFKENGLKKDVYGTQYDLKQEFKDFEERKAKGEFVGKNEQKALDFLQKYKLKLSALDSKVDELAHLKKEIATIKSVINGNDLDVKKEEELQSYKTYKEAEEEKERARRQRWREKGL</sequence>
<accession>A0A7G9LLB5</accession>
<dbReference type="AlphaFoldDB" id="A0A7G9LLB5"/>
<dbReference type="Proteomes" id="UP000515842">
    <property type="component" value="Chromosome"/>
</dbReference>
<reference evidence="2 3" key="1">
    <citation type="journal article" date="2020" name="Front. Microbiol.">
        <title>Genomic Analysis and Antimicrobial Resistance of Aliarcobacter cryaerophilus Strains From German Water Poultry.</title>
        <authorList>
            <person name="Muller E."/>
            <person name="Hotzel H."/>
            <person name="Ahlers C."/>
            <person name="Hanel I."/>
            <person name="Tomaso H."/>
            <person name="Abdel-Glil M.Y."/>
        </authorList>
    </citation>
    <scope>NUCLEOTIDE SEQUENCE [LARGE SCALE GENOMIC DNA]</scope>
    <source>
        <strain evidence="2 3">16CS1285-4</strain>
    </source>
</reference>
<feature type="coiled-coil region" evidence="1">
    <location>
        <begin position="142"/>
        <end position="169"/>
    </location>
</feature>
<dbReference type="EMBL" id="CP060693">
    <property type="protein sequence ID" value="QNM89414.1"/>
    <property type="molecule type" value="Genomic_DNA"/>
</dbReference>
<proteinExistence type="predicted"/>
<name>A0A7G9LLB5_9BACT</name>
<evidence type="ECO:0000256" key="1">
    <source>
        <dbReference type="SAM" id="Coils"/>
    </source>
</evidence>
<keyword evidence="1" id="KW-0175">Coiled coil</keyword>
<evidence type="ECO:0000313" key="3">
    <source>
        <dbReference type="Proteomes" id="UP000515842"/>
    </source>
</evidence>
<organism evidence="2 3">
    <name type="scientific">Aliarcobacter cryaerophilus</name>
    <dbReference type="NCBI Taxonomy" id="28198"/>
    <lineage>
        <taxon>Bacteria</taxon>
        <taxon>Pseudomonadati</taxon>
        <taxon>Campylobacterota</taxon>
        <taxon>Epsilonproteobacteria</taxon>
        <taxon>Campylobacterales</taxon>
        <taxon>Arcobacteraceae</taxon>
        <taxon>Aliarcobacter</taxon>
    </lineage>
</organism>
<dbReference type="RefSeq" id="WP_187473969.1">
    <property type="nucleotide sequence ID" value="NZ_CP060693.1"/>
</dbReference>
<evidence type="ECO:0000313" key="2">
    <source>
        <dbReference type="EMBL" id="QNM89414.1"/>
    </source>
</evidence>
<protein>
    <submittedName>
        <fullName evidence="2">Uncharacterized protein</fullName>
    </submittedName>
</protein>